<protein>
    <recommendedName>
        <fullName evidence="2">DUF6545 domain-containing protein</fullName>
    </recommendedName>
</protein>
<dbReference type="Pfam" id="PF20182">
    <property type="entry name" value="DUF6545"/>
    <property type="match status" value="1"/>
</dbReference>
<organism evidence="3 4">
    <name type="scientific">Nocardia colli</name>
    <dbReference type="NCBI Taxonomy" id="2545717"/>
    <lineage>
        <taxon>Bacteria</taxon>
        <taxon>Bacillati</taxon>
        <taxon>Actinomycetota</taxon>
        <taxon>Actinomycetes</taxon>
        <taxon>Mycobacteriales</taxon>
        <taxon>Nocardiaceae</taxon>
        <taxon>Nocardia</taxon>
    </lineage>
</organism>
<evidence type="ECO:0000313" key="4">
    <source>
        <dbReference type="Proteomes" id="UP000323876"/>
    </source>
</evidence>
<reference evidence="3 4" key="1">
    <citation type="submission" date="2019-09" db="EMBL/GenBank/DDBJ databases">
        <authorList>
            <person name="Wang X."/>
        </authorList>
    </citation>
    <scope>NUCLEOTIDE SEQUENCE [LARGE SCALE GENOMIC DNA]</scope>
    <source>
        <strain evidence="3 4">CICC 11023</strain>
    </source>
</reference>
<dbReference type="EMBL" id="VXLC01000021">
    <property type="protein sequence ID" value="KAA8884344.1"/>
    <property type="molecule type" value="Genomic_DNA"/>
</dbReference>
<keyword evidence="4" id="KW-1185">Reference proteome</keyword>
<evidence type="ECO:0000259" key="2">
    <source>
        <dbReference type="Pfam" id="PF20182"/>
    </source>
</evidence>
<feature type="transmembrane region" description="Helical" evidence="1">
    <location>
        <begin position="214"/>
        <end position="234"/>
    </location>
</feature>
<dbReference type="Proteomes" id="UP000323876">
    <property type="component" value="Unassembled WGS sequence"/>
</dbReference>
<feature type="transmembrane region" description="Helical" evidence="1">
    <location>
        <begin position="6"/>
        <end position="23"/>
    </location>
</feature>
<feature type="transmembrane region" description="Helical" evidence="1">
    <location>
        <begin position="100"/>
        <end position="119"/>
    </location>
</feature>
<dbReference type="RefSeq" id="WP_150406323.1">
    <property type="nucleotide sequence ID" value="NZ_VXLC01000021.1"/>
</dbReference>
<dbReference type="OrthoDB" id="4569949at2"/>
<feature type="transmembrane region" description="Helical" evidence="1">
    <location>
        <begin position="169"/>
        <end position="194"/>
    </location>
</feature>
<proteinExistence type="predicted"/>
<evidence type="ECO:0000256" key="1">
    <source>
        <dbReference type="SAM" id="Phobius"/>
    </source>
</evidence>
<dbReference type="InterPro" id="IPR046675">
    <property type="entry name" value="DUF6545"/>
</dbReference>
<name>A0A5N0E849_9NOCA</name>
<keyword evidence="1" id="KW-1133">Transmembrane helix</keyword>
<sequence>MLPTAVTLPIVIAAFVLFAGRLVGLLSTGLDRQVTIAFGCLVATAATREPTVSRLVSELSGGWLTEQLILELGAVGFNVGYAGGLLIGAALLHRTRSPRVAYGMAVVFSVAALCFSAFGAGDGTIFERTGWAQFGYWLCTVPIGTAMAVLIIQAATAELRNRVGRRESAVYVAIFLCGIAVLVRVAATMVAATIRIAGSRNSFTDTQAMIDRNGVFFDLLLCMGLTLIAIVAAARSRCAVNDLTRHRRALRPLWAELTAACPEIVHHSPVPHGAQPNRYLLHRTVIEIRDSILDLARYATPHPPEIDAAIAGTAPTGPAHDALNRAVLLVRARDAKARGNPPTGGRYFALSAADSLLDEVTELTAISTQWPAAEAIAAEAGQRSSR</sequence>
<feature type="transmembrane region" description="Helical" evidence="1">
    <location>
        <begin position="68"/>
        <end position="93"/>
    </location>
</feature>
<feature type="transmembrane region" description="Helical" evidence="1">
    <location>
        <begin position="134"/>
        <end position="157"/>
    </location>
</feature>
<keyword evidence="1" id="KW-0472">Membrane</keyword>
<accession>A0A5N0E849</accession>
<keyword evidence="1" id="KW-0812">Transmembrane</keyword>
<dbReference type="AlphaFoldDB" id="A0A5N0E849"/>
<feature type="domain" description="DUF6545" evidence="2">
    <location>
        <begin position="244"/>
        <end position="370"/>
    </location>
</feature>
<evidence type="ECO:0000313" key="3">
    <source>
        <dbReference type="EMBL" id="KAA8884344.1"/>
    </source>
</evidence>
<dbReference type="InterPro" id="IPR050039">
    <property type="entry name" value="MAB_1171c-like"/>
</dbReference>
<comment type="caution">
    <text evidence="3">The sequence shown here is derived from an EMBL/GenBank/DDBJ whole genome shotgun (WGS) entry which is preliminary data.</text>
</comment>
<dbReference type="NCBIfam" id="NF042915">
    <property type="entry name" value="MAB_1171c_fam"/>
    <property type="match status" value="1"/>
</dbReference>
<gene>
    <name evidence="3" type="ORF">F3087_34595</name>
</gene>